<sequence length="219" mass="22470">MAAEVPDDLDDAAASLLPSPAPVALRVLRAGQLKAGETVLVHAAAGTIGHIATQLAKLEGAGTVIATAGSAAKLDFARAHGADVAVDYTRDGWADEVRAAAPGGVDVVLDSVGGAMLRQSIDLLAPFGRVVAYGVASGEFGDVPVMDLVRLRTVTAFSLLAWRAAAPEPAAAEVAELTGHFAAARLRASVHTRLPLDEAVAAYRILDSRAQLGRVLLIL</sequence>
<name>A0A7W7Q923_9PSEU</name>
<dbReference type="InterPro" id="IPR020843">
    <property type="entry name" value="ER"/>
</dbReference>
<organism evidence="2 3">
    <name type="scientific">Actinophytocola algeriensis</name>
    <dbReference type="NCBI Taxonomy" id="1768010"/>
    <lineage>
        <taxon>Bacteria</taxon>
        <taxon>Bacillati</taxon>
        <taxon>Actinomycetota</taxon>
        <taxon>Actinomycetes</taxon>
        <taxon>Pseudonocardiales</taxon>
        <taxon>Pseudonocardiaceae</taxon>
    </lineage>
</organism>
<evidence type="ECO:0000313" key="2">
    <source>
        <dbReference type="EMBL" id="MBB4909123.1"/>
    </source>
</evidence>
<reference evidence="2 3" key="1">
    <citation type="submission" date="2020-08" db="EMBL/GenBank/DDBJ databases">
        <title>Genomic Encyclopedia of Type Strains, Phase III (KMG-III): the genomes of soil and plant-associated and newly described type strains.</title>
        <authorList>
            <person name="Whitman W."/>
        </authorList>
    </citation>
    <scope>NUCLEOTIDE SEQUENCE [LARGE SCALE GENOMIC DNA]</scope>
    <source>
        <strain evidence="2 3">CECT 8960</strain>
    </source>
</reference>
<dbReference type="SMART" id="SM00829">
    <property type="entry name" value="PKS_ER"/>
    <property type="match status" value="1"/>
</dbReference>
<dbReference type="InterPro" id="IPR013149">
    <property type="entry name" value="ADH-like_C"/>
</dbReference>
<keyword evidence="3" id="KW-1185">Reference proteome</keyword>
<dbReference type="InterPro" id="IPR051397">
    <property type="entry name" value="Zn-ADH-like_protein"/>
</dbReference>
<dbReference type="InterPro" id="IPR036291">
    <property type="entry name" value="NAD(P)-bd_dom_sf"/>
</dbReference>
<dbReference type="SUPFAM" id="SSF51735">
    <property type="entry name" value="NAD(P)-binding Rossmann-fold domains"/>
    <property type="match status" value="1"/>
</dbReference>
<dbReference type="PANTHER" id="PTHR43677:SF4">
    <property type="entry name" value="QUINONE OXIDOREDUCTASE-LIKE PROTEIN 2"/>
    <property type="match status" value="1"/>
</dbReference>
<protein>
    <submittedName>
        <fullName evidence="2">NADPH:quinone reductase-like Zn-dependent oxidoreductase</fullName>
    </submittedName>
</protein>
<dbReference type="EMBL" id="JACHJQ010000005">
    <property type="protein sequence ID" value="MBB4909123.1"/>
    <property type="molecule type" value="Genomic_DNA"/>
</dbReference>
<comment type="caution">
    <text evidence="2">The sequence shown here is derived from an EMBL/GenBank/DDBJ whole genome shotgun (WGS) entry which is preliminary data.</text>
</comment>
<dbReference type="Proteomes" id="UP000520767">
    <property type="component" value="Unassembled WGS sequence"/>
</dbReference>
<dbReference type="Gene3D" id="3.40.50.720">
    <property type="entry name" value="NAD(P)-binding Rossmann-like Domain"/>
    <property type="match status" value="1"/>
</dbReference>
<dbReference type="RefSeq" id="WP_221464242.1">
    <property type="nucleotide sequence ID" value="NZ_JACHJQ010000005.1"/>
</dbReference>
<feature type="domain" description="Enoyl reductase (ER)" evidence="1">
    <location>
        <begin position="7"/>
        <end position="217"/>
    </location>
</feature>
<dbReference type="Gene3D" id="3.90.180.10">
    <property type="entry name" value="Medium-chain alcohol dehydrogenases, catalytic domain"/>
    <property type="match status" value="1"/>
</dbReference>
<dbReference type="GO" id="GO:0016491">
    <property type="term" value="F:oxidoreductase activity"/>
    <property type="evidence" value="ECO:0007669"/>
    <property type="project" value="InterPro"/>
</dbReference>
<evidence type="ECO:0000259" key="1">
    <source>
        <dbReference type="SMART" id="SM00829"/>
    </source>
</evidence>
<dbReference type="AlphaFoldDB" id="A0A7W7Q923"/>
<dbReference type="Pfam" id="PF00107">
    <property type="entry name" value="ADH_zinc_N"/>
    <property type="match status" value="1"/>
</dbReference>
<gene>
    <name evidence="2" type="ORF">FHR82_005376</name>
</gene>
<accession>A0A7W7Q923</accession>
<dbReference type="PANTHER" id="PTHR43677">
    <property type="entry name" value="SHORT-CHAIN DEHYDROGENASE/REDUCTASE"/>
    <property type="match status" value="1"/>
</dbReference>
<proteinExistence type="predicted"/>
<evidence type="ECO:0000313" key="3">
    <source>
        <dbReference type="Proteomes" id="UP000520767"/>
    </source>
</evidence>